<feature type="transmembrane region" description="Helical" evidence="1">
    <location>
        <begin position="116"/>
        <end position="136"/>
    </location>
</feature>
<proteinExistence type="predicted"/>
<dbReference type="AlphaFoldDB" id="M9RLX1"/>
<dbReference type="EMBL" id="CP003742">
    <property type="protein sequence ID" value="AGI73182.1"/>
    <property type="molecule type" value="Genomic_DNA"/>
</dbReference>
<dbReference type="HOGENOM" id="CLU_079621_0_0_5"/>
<dbReference type="Pfam" id="PF04397">
    <property type="entry name" value="LytTR"/>
    <property type="match status" value="1"/>
</dbReference>
<keyword evidence="1" id="KW-1133">Transmembrane helix</keyword>
<dbReference type="PROSITE" id="PS50930">
    <property type="entry name" value="HTH_LYTTR"/>
    <property type="match status" value="1"/>
</dbReference>
<dbReference type="GO" id="GO:0003677">
    <property type="term" value="F:DNA binding"/>
    <property type="evidence" value="ECO:0007669"/>
    <property type="project" value="InterPro"/>
</dbReference>
<feature type="transmembrane region" description="Helical" evidence="1">
    <location>
        <begin position="85"/>
        <end position="104"/>
    </location>
</feature>
<gene>
    <name evidence="3" type="ORF">OA238_c31900</name>
</gene>
<feature type="transmembrane region" description="Helical" evidence="1">
    <location>
        <begin position="52"/>
        <end position="73"/>
    </location>
</feature>
<evidence type="ECO:0000259" key="2">
    <source>
        <dbReference type="PROSITE" id="PS50930"/>
    </source>
</evidence>
<dbReference type="Proteomes" id="UP000004688">
    <property type="component" value="Chromosome"/>
</dbReference>
<dbReference type="KEGG" id="oar:OA238_c31900"/>
<protein>
    <recommendedName>
        <fullName evidence="2">HTH LytTR-type domain-containing protein</fullName>
    </recommendedName>
</protein>
<keyword evidence="1" id="KW-0472">Membrane</keyword>
<keyword evidence="4" id="KW-1185">Reference proteome</keyword>
<accession>M9RLX1</accession>
<organism evidence="3 4">
    <name type="scientific">Octadecabacter arcticus 238</name>
    <dbReference type="NCBI Taxonomy" id="391616"/>
    <lineage>
        <taxon>Bacteria</taxon>
        <taxon>Pseudomonadati</taxon>
        <taxon>Pseudomonadota</taxon>
        <taxon>Alphaproteobacteria</taxon>
        <taxon>Rhodobacterales</taxon>
        <taxon>Roseobacteraceae</taxon>
        <taxon>Octadecabacter</taxon>
    </lineage>
</organism>
<feature type="transmembrane region" description="Helical" evidence="1">
    <location>
        <begin position="21"/>
        <end position="40"/>
    </location>
</feature>
<reference evidence="3 4" key="1">
    <citation type="journal article" date="2013" name="PLoS ONE">
        <title>Poles Apart: Arctic and Antarctic Octadecabacter strains Share High Genome Plasticity and a New Type of Xanthorhodopsin.</title>
        <authorList>
            <person name="Vollmers J."/>
            <person name="Voget S."/>
            <person name="Dietrich S."/>
            <person name="Gollnow K."/>
            <person name="Smits M."/>
            <person name="Meyer K."/>
            <person name="Brinkhoff T."/>
            <person name="Simon M."/>
            <person name="Daniel R."/>
        </authorList>
    </citation>
    <scope>NUCLEOTIDE SEQUENCE [LARGE SCALE GENOMIC DNA]</scope>
    <source>
        <strain evidence="3 4">238</strain>
    </source>
</reference>
<evidence type="ECO:0000313" key="3">
    <source>
        <dbReference type="EMBL" id="AGI73182.1"/>
    </source>
</evidence>
<dbReference type="SMART" id="SM00850">
    <property type="entry name" value="LytTR"/>
    <property type="match status" value="1"/>
</dbReference>
<name>M9RLX1_9RHOB</name>
<evidence type="ECO:0000256" key="1">
    <source>
        <dbReference type="SAM" id="Phobius"/>
    </source>
</evidence>
<dbReference type="InterPro" id="IPR007492">
    <property type="entry name" value="LytTR_DNA-bd_dom"/>
</dbReference>
<sequence length="258" mass="28767">MRGLLSNGAMFGTIWREIYSPLLWMCWAWATLVVAIAGPFGTFGAQPLVWRLIYWGVLIAVAIIIAVCLRFFWRIILAGRPDWQQDVAVSMCLAVVVAPCVVALNRLLVLPDALRTMGLLSVIGSVIAISFCMIAIRRLLHEQASLVPSGLRKDRLFTWFSADNGARLSRISSDNHHIRVITNDGEEHRLLMRLRDAVAEIDLEPGLWVHRSHWVARSEIVRVVRESGREVVELTSGVTVPIGPKYRPNLITAGVISA</sequence>
<dbReference type="STRING" id="391616.OA238_c31900"/>
<evidence type="ECO:0000313" key="4">
    <source>
        <dbReference type="Proteomes" id="UP000004688"/>
    </source>
</evidence>
<feature type="domain" description="HTH LytTR-type" evidence="2">
    <location>
        <begin position="170"/>
        <end position="256"/>
    </location>
</feature>
<keyword evidence="1" id="KW-0812">Transmembrane</keyword>
<dbReference type="eggNOG" id="COG3279">
    <property type="taxonomic scope" value="Bacteria"/>
</dbReference>